<dbReference type="GO" id="GO:0017128">
    <property type="term" value="F:phospholipid scramblase activity"/>
    <property type="evidence" value="ECO:0007669"/>
    <property type="project" value="InterPro"/>
</dbReference>
<accession>A0A443QCR0</accession>
<reference evidence="3 4" key="1">
    <citation type="journal article" date="2018" name="Gigascience">
        <title>Genomes of trombidid mites reveal novel predicted allergens and laterally-transferred genes associated with secondary metabolism.</title>
        <authorList>
            <person name="Dong X."/>
            <person name="Chaisiri K."/>
            <person name="Xia D."/>
            <person name="Armstrong S.D."/>
            <person name="Fang Y."/>
            <person name="Donnelly M.J."/>
            <person name="Kadowaki T."/>
            <person name="McGarry J.W."/>
            <person name="Darby A.C."/>
            <person name="Makepeace B.L."/>
        </authorList>
    </citation>
    <scope>NUCLEOTIDE SEQUENCE [LARGE SCALE GENOMIC DNA]</scope>
    <source>
        <strain evidence="3">UoL-WK</strain>
    </source>
</reference>
<evidence type="ECO:0000313" key="4">
    <source>
        <dbReference type="Proteomes" id="UP000285301"/>
    </source>
</evidence>
<dbReference type="AlphaFoldDB" id="A0A443QCR0"/>
<dbReference type="Proteomes" id="UP000285301">
    <property type="component" value="Unassembled WGS sequence"/>
</dbReference>
<sequence length="117" mass="13116">MLSPITQQPMPSYPSPTFPSHYAGYIRPPQPGFYSQTIHQSQPSFPAPHQASLKGIPCMERPSVSIVCPPGLEYLTQINQLFVHQKIEYLEALTGFETANKYVITNSLGQQVYYAVE</sequence>
<protein>
    <recommendedName>
        <fullName evidence="2">Phospholipid scramblase</fullName>
    </recommendedName>
</protein>
<evidence type="ECO:0000256" key="1">
    <source>
        <dbReference type="ARBA" id="ARBA00005350"/>
    </source>
</evidence>
<comment type="caution">
    <text evidence="3">The sequence shown here is derived from an EMBL/GenBank/DDBJ whole genome shotgun (WGS) entry which is preliminary data.</text>
</comment>
<dbReference type="PANTHER" id="PTHR23248">
    <property type="entry name" value="PHOSPHOLIPID SCRAMBLASE-RELATED"/>
    <property type="match status" value="1"/>
</dbReference>
<keyword evidence="4" id="KW-1185">Reference proteome</keyword>
<dbReference type="Pfam" id="PF03803">
    <property type="entry name" value="Scramblase"/>
    <property type="match status" value="1"/>
</dbReference>
<dbReference type="InterPro" id="IPR005552">
    <property type="entry name" value="Scramblase"/>
</dbReference>
<dbReference type="EMBL" id="NCKU01010434">
    <property type="protein sequence ID" value="RWS00813.1"/>
    <property type="molecule type" value="Genomic_DNA"/>
</dbReference>
<gene>
    <name evidence="3" type="ORF">B4U79_09747</name>
</gene>
<proteinExistence type="inferred from homology"/>
<name>A0A443QCR0_9ACAR</name>
<evidence type="ECO:0000256" key="2">
    <source>
        <dbReference type="RuleBase" id="RU363116"/>
    </source>
</evidence>
<organism evidence="3 4">
    <name type="scientific">Dinothrombium tinctorium</name>
    <dbReference type="NCBI Taxonomy" id="1965070"/>
    <lineage>
        <taxon>Eukaryota</taxon>
        <taxon>Metazoa</taxon>
        <taxon>Ecdysozoa</taxon>
        <taxon>Arthropoda</taxon>
        <taxon>Chelicerata</taxon>
        <taxon>Arachnida</taxon>
        <taxon>Acari</taxon>
        <taxon>Acariformes</taxon>
        <taxon>Trombidiformes</taxon>
        <taxon>Prostigmata</taxon>
        <taxon>Anystina</taxon>
        <taxon>Parasitengona</taxon>
        <taxon>Trombidioidea</taxon>
        <taxon>Trombidiidae</taxon>
        <taxon>Dinothrombium</taxon>
    </lineage>
</organism>
<evidence type="ECO:0000313" key="3">
    <source>
        <dbReference type="EMBL" id="RWS00813.1"/>
    </source>
</evidence>
<dbReference type="GO" id="GO:0005886">
    <property type="term" value="C:plasma membrane"/>
    <property type="evidence" value="ECO:0007669"/>
    <property type="project" value="TreeGrafter"/>
</dbReference>
<comment type="cofactor">
    <cofactor evidence="2">
        <name>Ca(2+)</name>
        <dbReference type="ChEBI" id="CHEBI:29108"/>
    </cofactor>
</comment>
<keyword evidence="2" id="KW-0564">Palmitate</keyword>
<dbReference type="OrthoDB" id="191150at2759"/>
<dbReference type="PANTHER" id="PTHR23248:SF9">
    <property type="entry name" value="PHOSPHOLIPID SCRAMBLASE"/>
    <property type="match status" value="1"/>
</dbReference>
<comment type="similarity">
    <text evidence="1 2">Belongs to the phospholipid scramblase family.</text>
</comment>
<keyword evidence="2" id="KW-0106">Calcium</keyword>
<comment type="function">
    <text evidence="2">May mediate accelerated ATP-independent bidirectional transbilayer migration of phospholipids upon binding calcium ions that results in a loss of phospholipid asymmetry in the plasma membrane.</text>
</comment>
<dbReference type="STRING" id="1965070.A0A443QCR0"/>
<feature type="non-terminal residue" evidence="3">
    <location>
        <position position="117"/>
    </location>
</feature>
<keyword evidence="2" id="KW-0449">Lipoprotein</keyword>